<evidence type="ECO:0000259" key="4">
    <source>
        <dbReference type="Pfam" id="PF00535"/>
    </source>
</evidence>
<gene>
    <name evidence="5" type="ORF">A8926_3250</name>
</gene>
<dbReference type="STRING" id="994479.GCA_000194155_03805"/>
<evidence type="ECO:0000256" key="3">
    <source>
        <dbReference type="SAM" id="Phobius"/>
    </source>
</evidence>
<dbReference type="Proteomes" id="UP000233786">
    <property type="component" value="Unassembled WGS sequence"/>
</dbReference>
<accession>A0A2N3XXW8</accession>
<dbReference type="Gene3D" id="3.90.550.10">
    <property type="entry name" value="Spore Coat Polysaccharide Biosynthesis Protein SpsA, Chain A"/>
    <property type="match status" value="1"/>
</dbReference>
<sequence length="345" mass="37687">MDLSIVVPCCNEGDVLDDLTDRLSAVLPKITHDYEVILVDDGSSDETLAKARRASVEHPGFRFVALSRNFGKEAALVAGLRHATASRIAVLDADLQHPPEMLPDMVKLLDSGYDQVVARRSRHGESFARTALSRLYYWVVNKLVDVSLQDGVGDFRLLSRRAVDALLSLPEHNRFLKGLCSWIGFDTATVSYRNVVRSGGKSKWSAGKLLNYGIDGILSFNNKPLRAAIYLGALITVLAFCYATFVVVNTLVSGVRVPGYATLVVAVACLGGINLLVLGVIGEYLGRIYVETKRRPSFLIKETGPVDTAAASTRWIRERDTPQQRDGRQTTVNGHDPAKWASSGG</sequence>
<comment type="similarity">
    <text evidence="1">Belongs to the glycosyltransferase 2 family.</text>
</comment>
<dbReference type="Pfam" id="PF00535">
    <property type="entry name" value="Glycos_transf_2"/>
    <property type="match status" value="1"/>
</dbReference>
<dbReference type="InterPro" id="IPR050256">
    <property type="entry name" value="Glycosyltransferase_2"/>
</dbReference>
<keyword evidence="3" id="KW-1133">Transmembrane helix</keyword>
<evidence type="ECO:0000313" key="5">
    <source>
        <dbReference type="EMBL" id="PKW15525.1"/>
    </source>
</evidence>
<dbReference type="InterPro" id="IPR001173">
    <property type="entry name" value="Glyco_trans_2-like"/>
</dbReference>
<feature type="compositionally biased region" description="Basic and acidic residues" evidence="2">
    <location>
        <begin position="318"/>
        <end position="328"/>
    </location>
</feature>
<feature type="transmembrane region" description="Helical" evidence="3">
    <location>
        <begin position="260"/>
        <end position="285"/>
    </location>
</feature>
<dbReference type="PANTHER" id="PTHR48090">
    <property type="entry name" value="UNDECAPRENYL-PHOSPHATE 4-DEOXY-4-FORMAMIDO-L-ARABINOSE TRANSFERASE-RELATED"/>
    <property type="match status" value="1"/>
</dbReference>
<dbReference type="GO" id="GO:0005886">
    <property type="term" value="C:plasma membrane"/>
    <property type="evidence" value="ECO:0007669"/>
    <property type="project" value="TreeGrafter"/>
</dbReference>
<proteinExistence type="inferred from homology"/>
<feature type="region of interest" description="Disordered" evidence="2">
    <location>
        <begin position="318"/>
        <end position="345"/>
    </location>
</feature>
<dbReference type="GO" id="GO:0016740">
    <property type="term" value="F:transferase activity"/>
    <property type="evidence" value="ECO:0007669"/>
    <property type="project" value="UniProtKB-KW"/>
</dbReference>
<comment type="caution">
    <text evidence="5">The sequence shown here is derived from an EMBL/GenBank/DDBJ whole genome shotgun (WGS) entry which is preliminary data.</text>
</comment>
<keyword evidence="3" id="KW-0472">Membrane</keyword>
<feature type="transmembrane region" description="Helical" evidence="3">
    <location>
        <begin position="227"/>
        <end position="248"/>
    </location>
</feature>
<dbReference type="SUPFAM" id="SSF53448">
    <property type="entry name" value="Nucleotide-diphospho-sugar transferases"/>
    <property type="match status" value="1"/>
</dbReference>
<feature type="domain" description="Glycosyltransferase 2-like" evidence="4">
    <location>
        <begin position="4"/>
        <end position="166"/>
    </location>
</feature>
<keyword evidence="6" id="KW-1185">Reference proteome</keyword>
<dbReference type="AlphaFoldDB" id="A0A2N3XXW8"/>
<dbReference type="RefSeq" id="WP_010307516.1">
    <property type="nucleotide sequence ID" value="NZ_CP061007.1"/>
</dbReference>
<organism evidence="5 6">
    <name type="scientific">Saccharopolyspora spinosa</name>
    <dbReference type="NCBI Taxonomy" id="60894"/>
    <lineage>
        <taxon>Bacteria</taxon>
        <taxon>Bacillati</taxon>
        <taxon>Actinomycetota</taxon>
        <taxon>Actinomycetes</taxon>
        <taxon>Pseudonocardiales</taxon>
        <taxon>Pseudonocardiaceae</taxon>
        <taxon>Saccharopolyspora</taxon>
    </lineage>
</organism>
<dbReference type="PANTHER" id="PTHR48090:SF8">
    <property type="entry name" value="GLYCOSYLTRANSFERASE CSBB-RELATED"/>
    <property type="match status" value="1"/>
</dbReference>
<dbReference type="CDD" id="cd04187">
    <property type="entry name" value="DPM1_like_bac"/>
    <property type="match status" value="1"/>
</dbReference>
<name>A0A2N3XXW8_SACSN</name>
<protein>
    <submittedName>
        <fullName evidence="5">Glycosyltransferase involved in cell wall biosynthesis</fullName>
    </submittedName>
</protein>
<evidence type="ECO:0000256" key="2">
    <source>
        <dbReference type="SAM" id="MobiDB-lite"/>
    </source>
</evidence>
<dbReference type="InterPro" id="IPR029044">
    <property type="entry name" value="Nucleotide-diphossugar_trans"/>
</dbReference>
<evidence type="ECO:0000313" key="6">
    <source>
        <dbReference type="Proteomes" id="UP000233786"/>
    </source>
</evidence>
<dbReference type="EMBL" id="PJNB01000001">
    <property type="protein sequence ID" value="PKW15525.1"/>
    <property type="molecule type" value="Genomic_DNA"/>
</dbReference>
<dbReference type="OrthoDB" id="9811884at2"/>
<evidence type="ECO:0000256" key="1">
    <source>
        <dbReference type="ARBA" id="ARBA00006739"/>
    </source>
</evidence>
<keyword evidence="3" id="KW-0812">Transmembrane</keyword>
<reference evidence="5" key="1">
    <citation type="submission" date="2017-12" db="EMBL/GenBank/DDBJ databases">
        <title>Sequencing the genomes of 1000 Actinobacteria strains.</title>
        <authorList>
            <person name="Klenk H.-P."/>
        </authorList>
    </citation>
    <scope>NUCLEOTIDE SEQUENCE [LARGE SCALE GENOMIC DNA]</scope>
    <source>
        <strain evidence="5">DSM 44228</strain>
    </source>
</reference>